<reference evidence="8 9" key="1">
    <citation type="submission" date="2018-12" db="EMBL/GenBank/DDBJ databases">
        <authorList>
            <person name="Yang Y."/>
        </authorList>
    </citation>
    <scope>NUCLEOTIDE SEQUENCE [LARGE SCALE GENOMIC DNA]</scope>
    <source>
        <strain evidence="8 9">L-25-5w-1</strain>
    </source>
</reference>
<sequence length="386" mass="43524">MMDADIDRFLHMPFLPQLCLELNTSCNLGCVYCHFAPTTRRGKEAPPELLDRIKEFCRRFPIDHVTLAGDSETTLYVGWMEFARDLLDIGMKLRIISNFCKGLFNDDEIDVLSRFQEVVISLDSDNAELMRKVRYRADLRTIVTNLQRVRAAAVLKNRPMPRLVCNITAYDRNIIHIDRTVAFALASGFTLVQINPFVELEEVPGGENDLRDNPNAWDVRKVDTLSPDAAMQAKEALERAVDLCRRHGVPITMQDRLHEQLNRCLTDAPPASLSGSPPLPPESRRTKHCHFPWDYQQMTWNGDMLPCCIVKDQFIGNALDPGGVAGGFNGPVMKQYRRGLLTGELMPACANCTYATDTTTRRLRSSVEAMLGLTGRPEPERLGNTT</sequence>
<dbReference type="Proteomes" id="UP000277007">
    <property type="component" value="Unassembled WGS sequence"/>
</dbReference>
<name>A0A431V9J6_9PROT</name>
<dbReference type="GO" id="GO:0046872">
    <property type="term" value="F:metal ion binding"/>
    <property type="evidence" value="ECO:0007669"/>
    <property type="project" value="UniProtKB-KW"/>
</dbReference>
<evidence type="ECO:0000313" key="8">
    <source>
        <dbReference type="EMBL" id="RTR11456.1"/>
    </source>
</evidence>
<protein>
    <submittedName>
        <fullName evidence="8">Radical SAM/SPASM domain-containing protein</fullName>
    </submittedName>
</protein>
<evidence type="ECO:0000313" key="9">
    <source>
        <dbReference type="Proteomes" id="UP000277007"/>
    </source>
</evidence>
<dbReference type="GO" id="GO:0003824">
    <property type="term" value="F:catalytic activity"/>
    <property type="evidence" value="ECO:0007669"/>
    <property type="project" value="InterPro"/>
</dbReference>
<dbReference type="SFLD" id="SFLDS00029">
    <property type="entry name" value="Radical_SAM"/>
    <property type="match status" value="1"/>
</dbReference>
<dbReference type="PANTHER" id="PTHR11228:SF7">
    <property type="entry name" value="PQQA PEPTIDE CYCLASE"/>
    <property type="match status" value="1"/>
</dbReference>
<evidence type="ECO:0000256" key="1">
    <source>
        <dbReference type="ARBA" id="ARBA00001966"/>
    </source>
</evidence>
<dbReference type="InterPro" id="IPR058240">
    <property type="entry name" value="rSAM_sf"/>
</dbReference>
<dbReference type="Gene3D" id="3.20.20.70">
    <property type="entry name" value="Aldolase class I"/>
    <property type="match status" value="2"/>
</dbReference>
<dbReference type="Pfam" id="PF13186">
    <property type="entry name" value="SPASM"/>
    <property type="match status" value="1"/>
</dbReference>
<evidence type="ECO:0000256" key="2">
    <source>
        <dbReference type="ARBA" id="ARBA00022691"/>
    </source>
</evidence>
<dbReference type="OrthoDB" id="5288924at2"/>
<proteinExistence type="predicted"/>
<evidence type="ECO:0000256" key="5">
    <source>
        <dbReference type="ARBA" id="ARBA00023014"/>
    </source>
</evidence>
<keyword evidence="9" id="KW-1185">Reference proteome</keyword>
<keyword evidence="2" id="KW-0949">S-adenosyl-L-methionine</keyword>
<evidence type="ECO:0000259" key="6">
    <source>
        <dbReference type="Pfam" id="PF04055"/>
    </source>
</evidence>
<gene>
    <name evidence="8" type="ORF">EJ903_26055</name>
</gene>
<keyword evidence="3" id="KW-0479">Metal-binding</keyword>
<dbReference type="InterPro" id="IPR007197">
    <property type="entry name" value="rSAM"/>
</dbReference>
<evidence type="ECO:0000256" key="4">
    <source>
        <dbReference type="ARBA" id="ARBA00023004"/>
    </source>
</evidence>
<dbReference type="InterPro" id="IPR013785">
    <property type="entry name" value="Aldolase_TIM"/>
</dbReference>
<feature type="domain" description="4Fe4S-binding SPASM" evidence="7">
    <location>
        <begin position="289"/>
        <end position="353"/>
    </location>
</feature>
<keyword evidence="5" id="KW-0411">Iron-sulfur</keyword>
<dbReference type="CDD" id="cd21109">
    <property type="entry name" value="SPASM"/>
    <property type="match status" value="1"/>
</dbReference>
<dbReference type="SFLD" id="SFLDG01067">
    <property type="entry name" value="SPASM/twitch_domain_containing"/>
    <property type="match status" value="1"/>
</dbReference>
<evidence type="ECO:0000256" key="3">
    <source>
        <dbReference type="ARBA" id="ARBA00022723"/>
    </source>
</evidence>
<dbReference type="PANTHER" id="PTHR11228">
    <property type="entry name" value="RADICAL SAM DOMAIN PROTEIN"/>
    <property type="match status" value="1"/>
</dbReference>
<comment type="caution">
    <text evidence="8">The sequence shown here is derived from an EMBL/GenBank/DDBJ whole genome shotgun (WGS) entry which is preliminary data.</text>
</comment>
<evidence type="ECO:0000259" key="7">
    <source>
        <dbReference type="Pfam" id="PF13186"/>
    </source>
</evidence>
<dbReference type="AlphaFoldDB" id="A0A431V9J6"/>
<dbReference type="Pfam" id="PF04055">
    <property type="entry name" value="Radical_SAM"/>
    <property type="match status" value="1"/>
</dbReference>
<dbReference type="GO" id="GO:0051536">
    <property type="term" value="F:iron-sulfur cluster binding"/>
    <property type="evidence" value="ECO:0007669"/>
    <property type="project" value="UniProtKB-KW"/>
</dbReference>
<dbReference type="SUPFAM" id="SSF102114">
    <property type="entry name" value="Radical SAM enzymes"/>
    <property type="match status" value="1"/>
</dbReference>
<dbReference type="CDD" id="cd01335">
    <property type="entry name" value="Radical_SAM"/>
    <property type="match status" value="1"/>
</dbReference>
<accession>A0A431V9J6</accession>
<keyword evidence="4" id="KW-0408">Iron</keyword>
<organism evidence="8 9">
    <name type="scientific">Azospirillum griseum</name>
    <dbReference type="NCBI Taxonomy" id="2496639"/>
    <lineage>
        <taxon>Bacteria</taxon>
        <taxon>Pseudomonadati</taxon>
        <taxon>Pseudomonadota</taxon>
        <taxon>Alphaproteobacteria</taxon>
        <taxon>Rhodospirillales</taxon>
        <taxon>Azospirillaceae</taxon>
        <taxon>Azospirillum</taxon>
    </lineage>
</organism>
<dbReference type="InterPro" id="IPR023885">
    <property type="entry name" value="4Fe4S-binding_SPASM_dom"/>
</dbReference>
<feature type="domain" description="Radical SAM core" evidence="6">
    <location>
        <begin position="24"/>
        <end position="152"/>
    </location>
</feature>
<dbReference type="EMBL" id="RXMA01000075">
    <property type="protein sequence ID" value="RTR11456.1"/>
    <property type="molecule type" value="Genomic_DNA"/>
</dbReference>
<dbReference type="InterPro" id="IPR050377">
    <property type="entry name" value="Radical_SAM_PqqE_MftC-like"/>
</dbReference>
<comment type="cofactor">
    <cofactor evidence="1">
        <name>[4Fe-4S] cluster</name>
        <dbReference type="ChEBI" id="CHEBI:49883"/>
    </cofactor>
</comment>